<dbReference type="SUPFAM" id="SSF46689">
    <property type="entry name" value="Homeodomain-like"/>
    <property type="match status" value="1"/>
</dbReference>
<gene>
    <name evidence="4" type="ORF">JOE61_001880</name>
</gene>
<sequence>MGKVFTVRGERTRQRLIDAATVVFARQGFLDTKITDITAEAGSANGSFYNYFESKEGIFREVILRINDQMRGALNDRLGPEATPRERIEHATRQYVRAYRANSRMVVLLEQVSSITDEFRDMRLETRRRYRGRNERAIRRWQAEGIVDTELPPRYAAEALASMVSNFCYMWLAMDEDYEEDLVVFTLSRMWANSLGMDLGSDTSNAPPGNETA</sequence>
<dbReference type="PRINTS" id="PR00455">
    <property type="entry name" value="HTHTETR"/>
</dbReference>
<dbReference type="Pfam" id="PF00440">
    <property type="entry name" value="TetR_N"/>
    <property type="match status" value="1"/>
</dbReference>
<evidence type="ECO:0000256" key="2">
    <source>
        <dbReference type="PROSITE-ProRule" id="PRU00335"/>
    </source>
</evidence>
<dbReference type="PANTHER" id="PTHR43479:SF11">
    <property type="entry name" value="ACREF_ENVCD OPERON REPRESSOR-RELATED"/>
    <property type="match status" value="1"/>
</dbReference>
<name>A0ABS2MA68_9ACTN</name>
<dbReference type="PANTHER" id="PTHR43479">
    <property type="entry name" value="ACREF/ENVCD OPERON REPRESSOR-RELATED"/>
    <property type="match status" value="1"/>
</dbReference>
<dbReference type="InterPro" id="IPR036271">
    <property type="entry name" value="Tet_transcr_reg_TetR-rel_C_sf"/>
</dbReference>
<dbReference type="InterPro" id="IPR009057">
    <property type="entry name" value="Homeodomain-like_sf"/>
</dbReference>
<evidence type="ECO:0000313" key="4">
    <source>
        <dbReference type="EMBL" id="MBM7508066.1"/>
    </source>
</evidence>
<accession>A0ABS2MA68</accession>
<dbReference type="EMBL" id="JAFBBZ010000001">
    <property type="protein sequence ID" value="MBM7508066.1"/>
    <property type="molecule type" value="Genomic_DNA"/>
</dbReference>
<evidence type="ECO:0000259" key="3">
    <source>
        <dbReference type="PROSITE" id="PS50977"/>
    </source>
</evidence>
<proteinExistence type="predicted"/>
<dbReference type="InterPro" id="IPR050624">
    <property type="entry name" value="HTH-type_Tx_Regulator"/>
</dbReference>
<feature type="DNA-binding region" description="H-T-H motif" evidence="2">
    <location>
        <begin position="33"/>
        <end position="52"/>
    </location>
</feature>
<dbReference type="PROSITE" id="PS50977">
    <property type="entry name" value="HTH_TETR_2"/>
    <property type="match status" value="1"/>
</dbReference>
<organism evidence="4 5">
    <name type="scientific">Nocardioides salarius</name>
    <dbReference type="NCBI Taxonomy" id="374513"/>
    <lineage>
        <taxon>Bacteria</taxon>
        <taxon>Bacillati</taxon>
        <taxon>Actinomycetota</taxon>
        <taxon>Actinomycetes</taxon>
        <taxon>Propionibacteriales</taxon>
        <taxon>Nocardioidaceae</taxon>
        <taxon>Nocardioides</taxon>
    </lineage>
</organism>
<dbReference type="Proteomes" id="UP000732378">
    <property type="component" value="Unassembled WGS sequence"/>
</dbReference>
<evidence type="ECO:0000313" key="5">
    <source>
        <dbReference type="Proteomes" id="UP000732378"/>
    </source>
</evidence>
<protein>
    <submittedName>
        <fullName evidence="4">AcrR family transcriptional regulator</fullName>
    </submittedName>
</protein>
<keyword evidence="1 2" id="KW-0238">DNA-binding</keyword>
<comment type="caution">
    <text evidence="4">The sequence shown here is derived from an EMBL/GenBank/DDBJ whole genome shotgun (WGS) entry which is preliminary data.</text>
</comment>
<dbReference type="InterPro" id="IPR041490">
    <property type="entry name" value="KstR2_TetR_C"/>
</dbReference>
<dbReference type="SUPFAM" id="SSF48498">
    <property type="entry name" value="Tetracyclin repressor-like, C-terminal domain"/>
    <property type="match status" value="1"/>
</dbReference>
<dbReference type="Gene3D" id="1.10.10.60">
    <property type="entry name" value="Homeodomain-like"/>
    <property type="match status" value="1"/>
</dbReference>
<dbReference type="RefSeq" id="WP_193669842.1">
    <property type="nucleotide sequence ID" value="NZ_JACDTV010000010.1"/>
</dbReference>
<dbReference type="Pfam" id="PF17932">
    <property type="entry name" value="TetR_C_24"/>
    <property type="match status" value="1"/>
</dbReference>
<dbReference type="Gene3D" id="1.10.357.10">
    <property type="entry name" value="Tetracycline Repressor, domain 2"/>
    <property type="match status" value="1"/>
</dbReference>
<keyword evidence="5" id="KW-1185">Reference proteome</keyword>
<reference evidence="4 5" key="1">
    <citation type="submission" date="2021-01" db="EMBL/GenBank/DDBJ databases">
        <title>Sequencing the genomes of 1000 actinobacteria strains.</title>
        <authorList>
            <person name="Klenk H.-P."/>
        </authorList>
    </citation>
    <scope>NUCLEOTIDE SEQUENCE [LARGE SCALE GENOMIC DNA]</scope>
    <source>
        <strain evidence="4 5">DSM 18239</strain>
    </source>
</reference>
<feature type="domain" description="HTH tetR-type" evidence="3">
    <location>
        <begin position="10"/>
        <end position="70"/>
    </location>
</feature>
<evidence type="ECO:0000256" key="1">
    <source>
        <dbReference type="ARBA" id="ARBA00023125"/>
    </source>
</evidence>
<dbReference type="InterPro" id="IPR001647">
    <property type="entry name" value="HTH_TetR"/>
</dbReference>